<dbReference type="Gene3D" id="3.30.565.10">
    <property type="entry name" value="Histidine kinase-like ATPase, C-terminal domain"/>
    <property type="match status" value="1"/>
</dbReference>
<dbReference type="InterPro" id="IPR011110">
    <property type="entry name" value="Reg_prop"/>
</dbReference>
<dbReference type="PANTHER" id="PTHR43547:SF2">
    <property type="entry name" value="HYBRID SIGNAL TRANSDUCTION HISTIDINE KINASE C"/>
    <property type="match status" value="1"/>
</dbReference>
<dbReference type="Pfam" id="PF07495">
    <property type="entry name" value="Y_Y_Y"/>
    <property type="match status" value="1"/>
</dbReference>
<dbReference type="Gene3D" id="2.130.10.10">
    <property type="entry name" value="YVTN repeat-like/Quinoprotein amine dehydrogenase"/>
    <property type="match status" value="2"/>
</dbReference>
<dbReference type="InterPro" id="IPR003594">
    <property type="entry name" value="HATPase_dom"/>
</dbReference>
<evidence type="ECO:0000313" key="6">
    <source>
        <dbReference type="Proteomes" id="UP000199513"/>
    </source>
</evidence>
<dbReference type="Gene3D" id="2.60.40.10">
    <property type="entry name" value="Immunoglobulins"/>
    <property type="match status" value="1"/>
</dbReference>
<dbReference type="SUPFAM" id="SSF55874">
    <property type="entry name" value="ATPase domain of HSP90 chaperone/DNA topoisomerase II/histidine kinase"/>
    <property type="match status" value="1"/>
</dbReference>
<dbReference type="EMBL" id="FONY01000008">
    <property type="protein sequence ID" value="SFE86119.1"/>
    <property type="molecule type" value="Genomic_DNA"/>
</dbReference>
<keyword evidence="5" id="KW-0808">Transferase</keyword>
<keyword evidence="3" id="KW-0812">Transmembrane</keyword>
<dbReference type="OrthoDB" id="9809670at2"/>
<proteinExistence type="predicted"/>
<evidence type="ECO:0000256" key="3">
    <source>
        <dbReference type="SAM" id="Phobius"/>
    </source>
</evidence>
<keyword evidence="2" id="KW-0175">Coiled coil</keyword>
<dbReference type="SUPFAM" id="SSF63829">
    <property type="entry name" value="Calcium-dependent phosphotriesterase"/>
    <property type="match status" value="1"/>
</dbReference>
<sequence>MQRVKAIILLISLLCFWDILLAQEAIFQKIGVKNGLSNNNIRKILKDKDSLIWIATANGLNSFDGRQFKEYSPKNKYYEFSILDILEIGDTLWLGMYHDGLYIYNKLLNQFTHHSKVPYLAGVMKDAVFINFFAYSRNTIWAAGADKFGNTILVKIEPQKSKAKIFNQFNKFKNFYDRENASVLVHHNKEGKETIWLGSVEGLYEFDPDNETFKTYYVKNTSKQELLDENTVKHISFSQDKSHLLVGTNKGLRVFDLSSKQFSNFNIKEISYEEVKFVFDRPSQVWIGTRSGLFVYDTKNKKTSSFQYNSANPLSISNNSINSIQEIKDGLWIGTAGGGINILSLKASPFTVFTPIPNKENWLQSTATTGMIDAPSQGKNFAWIATYSGLHLFNTKTQEFKVFKRKGGKDNNIFYSIAEIKDKVWIGTVRGLCYFDVIKQTFTDFSEDTIYGLSNKSIHSLTKSKSKNGNDILWVGTSKGLYKIEIKSENSKPIYKISELMPEELFDQLLITSQGDKQTLWGATNNGLIEVDLQTYQINIYKHDPNSINSLSTNRVTSLTKSDEHTLWLAYSINGITKFDVKKKQFKHYKTENGLLHEMVHSILTIDQDNIWITHGAGFSHLSIKDDVIENFSEAIGIPMDEFDGSVFYKDNSGKLYFSRDKGIIAFHPDSIMEKPIFPKVMLTSLKVGSQDIVLDTMINYKKKILLNADQNNISFEFVALNYSDNSKIKYAYKLEGLEKDWVLAENRTFVNYTDLAPNKYIFKIRSSNNIRNWGKNITTLEIIILPPFWATWWFISILVLTLSIVSYLSFKAWIAKVKDNHLELENLVEQRTQEIKRQKEQIEEKQKEINKQYGTLMEQQAELVLANATKNRLLSVVSDDVGSALNILKSQLDSLGSRVKNIESKEIKPITEEMGRNLQHAKVLLQNLLHWSLEQLHHTTPFFVSINLWQIIEENIEFFKALARSNSITLYNYISRETEVLADINILNLAIRDLLSTSIKFTSAGVISISAEIKNDKMIGVSIHSSESNLTNEQIIKLLSKFSTEDTLAIHNEKDTSLGLRIAKDYIAKMGGQVTITSHVDKGFIIDFTLHKA</sequence>
<dbReference type="PROSITE" id="PS50109">
    <property type="entry name" value="HIS_KIN"/>
    <property type="match status" value="1"/>
</dbReference>
<dbReference type="AlphaFoldDB" id="A0A1I2E0A9"/>
<feature type="transmembrane region" description="Helical" evidence="3">
    <location>
        <begin position="790"/>
        <end position="811"/>
    </location>
</feature>
<dbReference type="RefSeq" id="WP_091541974.1">
    <property type="nucleotide sequence ID" value="NZ_FONY01000008.1"/>
</dbReference>
<dbReference type="InterPro" id="IPR013783">
    <property type="entry name" value="Ig-like_fold"/>
</dbReference>
<keyword evidence="3" id="KW-0472">Membrane</keyword>
<dbReference type="SUPFAM" id="SSF101898">
    <property type="entry name" value="NHL repeat"/>
    <property type="match status" value="1"/>
</dbReference>
<accession>A0A1I2E0A9</accession>
<dbReference type="Pfam" id="PF02518">
    <property type="entry name" value="HATPase_c"/>
    <property type="match status" value="1"/>
</dbReference>
<name>A0A1I2E0A9_9BACT</name>
<evidence type="ECO:0000313" key="5">
    <source>
        <dbReference type="EMBL" id="SFE86119.1"/>
    </source>
</evidence>
<dbReference type="InterPro" id="IPR005467">
    <property type="entry name" value="His_kinase_dom"/>
</dbReference>
<dbReference type="STRING" id="1003.SAMN04488541_100898"/>
<feature type="coiled-coil region" evidence="2">
    <location>
        <begin position="815"/>
        <end position="906"/>
    </location>
</feature>
<dbReference type="InterPro" id="IPR015943">
    <property type="entry name" value="WD40/YVTN_repeat-like_dom_sf"/>
</dbReference>
<feature type="domain" description="Histidine kinase" evidence="4">
    <location>
        <begin position="877"/>
        <end position="1094"/>
    </location>
</feature>
<reference evidence="5 6" key="1">
    <citation type="submission" date="2016-10" db="EMBL/GenBank/DDBJ databases">
        <authorList>
            <person name="de Groot N.N."/>
        </authorList>
    </citation>
    <scope>NUCLEOTIDE SEQUENCE [LARGE SCALE GENOMIC DNA]</scope>
    <source>
        <strain>GEY</strain>
        <strain evidence="6">DSM 9560</strain>
    </source>
</reference>
<protein>
    <submittedName>
        <fullName evidence="5">Signal transduction histidine kinase</fullName>
    </submittedName>
</protein>
<keyword evidence="6" id="KW-1185">Reference proteome</keyword>
<gene>
    <name evidence="5" type="ORF">SAMN04488541_100898</name>
</gene>
<dbReference type="InterPro" id="IPR011123">
    <property type="entry name" value="Y_Y_Y"/>
</dbReference>
<dbReference type="PANTHER" id="PTHR43547">
    <property type="entry name" value="TWO-COMPONENT HISTIDINE KINASE"/>
    <property type="match status" value="1"/>
</dbReference>
<evidence type="ECO:0000256" key="2">
    <source>
        <dbReference type="SAM" id="Coils"/>
    </source>
</evidence>
<dbReference type="InterPro" id="IPR036890">
    <property type="entry name" value="HATPase_C_sf"/>
</dbReference>
<dbReference type="Pfam" id="PF07494">
    <property type="entry name" value="Reg_prop"/>
    <property type="match status" value="1"/>
</dbReference>
<keyword evidence="1" id="KW-0597">Phosphoprotein</keyword>
<keyword evidence="3" id="KW-1133">Transmembrane helix</keyword>
<keyword evidence="5" id="KW-0418">Kinase</keyword>
<evidence type="ECO:0000259" key="4">
    <source>
        <dbReference type="PROSITE" id="PS50109"/>
    </source>
</evidence>
<dbReference type="Proteomes" id="UP000199513">
    <property type="component" value="Unassembled WGS sequence"/>
</dbReference>
<dbReference type="GO" id="GO:0000155">
    <property type="term" value="F:phosphorelay sensor kinase activity"/>
    <property type="evidence" value="ECO:0007669"/>
    <property type="project" value="TreeGrafter"/>
</dbReference>
<organism evidence="5 6">
    <name type="scientific">Thermoflexibacter ruber</name>
    <dbReference type="NCBI Taxonomy" id="1003"/>
    <lineage>
        <taxon>Bacteria</taxon>
        <taxon>Pseudomonadati</taxon>
        <taxon>Bacteroidota</taxon>
        <taxon>Cytophagia</taxon>
        <taxon>Cytophagales</taxon>
        <taxon>Thermoflexibacteraceae</taxon>
        <taxon>Thermoflexibacter</taxon>
    </lineage>
</organism>
<evidence type="ECO:0000256" key="1">
    <source>
        <dbReference type="ARBA" id="ARBA00022553"/>
    </source>
</evidence>